<keyword evidence="1" id="KW-1133">Transmembrane helix</keyword>
<dbReference type="EMBL" id="VSSQ01007626">
    <property type="protein sequence ID" value="MPM36500.1"/>
    <property type="molecule type" value="Genomic_DNA"/>
</dbReference>
<sequence>MKNMFAKNTHVLYMIILLSLGFILYNYYEYTTAELHLKSGKPIINVYHYVSSDYGFQDIEVPQKGRILEQVEENFTEYISNNNLTNVELKIATKPNRWDDLEHRRWEYEYMEMPDNK</sequence>
<evidence type="ECO:0000256" key="1">
    <source>
        <dbReference type="SAM" id="Phobius"/>
    </source>
</evidence>
<keyword evidence="1" id="KW-0812">Transmembrane</keyword>
<feature type="transmembrane region" description="Helical" evidence="1">
    <location>
        <begin position="12"/>
        <end position="28"/>
    </location>
</feature>
<gene>
    <name evidence="2" type="ORF">SDC9_83098</name>
</gene>
<organism evidence="2">
    <name type="scientific">bioreactor metagenome</name>
    <dbReference type="NCBI Taxonomy" id="1076179"/>
    <lineage>
        <taxon>unclassified sequences</taxon>
        <taxon>metagenomes</taxon>
        <taxon>ecological metagenomes</taxon>
    </lineage>
</organism>
<dbReference type="AlphaFoldDB" id="A0A644Z6N9"/>
<evidence type="ECO:0000313" key="2">
    <source>
        <dbReference type="EMBL" id="MPM36500.1"/>
    </source>
</evidence>
<accession>A0A644Z6N9</accession>
<protein>
    <submittedName>
        <fullName evidence="2">Uncharacterized protein</fullName>
    </submittedName>
</protein>
<keyword evidence="1" id="KW-0472">Membrane</keyword>
<reference evidence="2" key="1">
    <citation type="submission" date="2019-08" db="EMBL/GenBank/DDBJ databases">
        <authorList>
            <person name="Kucharzyk K."/>
            <person name="Murdoch R.W."/>
            <person name="Higgins S."/>
            <person name="Loffler F."/>
        </authorList>
    </citation>
    <scope>NUCLEOTIDE SEQUENCE</scope>
</reference>
<name>A0A644Z6N9_9ZZZZ</name>
<proteinExistence type="predicted"/>
<comment type="caution">
    <text evidence="2">The sequence shown here is derived from an EMBL/GenBank/DDBJ whole genome shotgun (WGS) entry which is preliminary data.</text>
</comment>